<name>A0A1G5IK05_9BACT</name>
<protein>
    <submittedName>
        <fullName evidence="3">Oxygen tolerance</fullName>
    </submittedName>
</protein>
<keyword evidence="2" id="KW-0732">Signal</keyword>
<keyword evidence="1" id="KW-1133">Transmembrane helix</keyword>
<keyword evidence="4" id="KW-1185">Reference proteome</keyword>
<evidence type="ECO:0000313" key="4">
    <source>
        <dbReference type="Proteomes" id="UP000198870"/>
    </source>
</evidence>
<gene>
    <name evidence="3" type="ORF">SAMN05216233_12061</name>
</gene>
<dbReference type="EMBL" id="FMUX01000020">
    <property type="protein sequence ID" value="SCY76111.1"/>
    <property type="molecule type" value="Genomic_DNA"/>
</dbReference>
<sequence length="579" mass="62021">MKRMFPLLLTILLCGLGASAVHAEGARAVVDTNRLRLGESLTLRVVADFDDARVHMPELADFRVSPRGTSSRMQMINGRTTREVESLYLLVPLRTGSLTIPAIPVKGRGVVVHTQPVTVRVAERGVASSTDQPWRVTAEVSNTTPYVGEQLVWTFRFQTAARFQNARLGKPDFEGFSSDEMGEGRAFEQVINGRRYAIHEVTELLIPQKSGAVDIKPASLSVSLVTGRSRRSQDPFFDDFFSSRSVMEQKLLTTDGVSLTVSPLPPYSGDASFSGLVGDFSFTASLEKEQVQAGDPLTLTLTISGTGNIRDAAAPLLFLPGGMKQYGDTPVEEIGMGPGGWQGQKTFKTAIVPLTAGTVTIPPVTLVWFDPKSGSYRTQRSGPLVFTVTENKAAEEVEVFQAGGSAPSMTGVKDEVRLKGRDILPLKVDPDAVTHRAPMSMTVFLAWLAGPLGLCLLVAFGLKRFTRDLSVAQALSRKAARAVKDAEKAVGDNDLFYEKLHVALAAVMGALAGRPVEGMTGEDIRGIVTGAGGRAEAAEACVAILSCVEAARYGGGSEGQGGRKEKLRVLGQLVKEVKA</sequence>
<organism evidence="3 4">
    <name type="scientific">Desulfoluna spongiiphila</name>
    <dbReference type="NCBI Taxonomy" id="419481"/>
    <lineage>
        <taxon>Bacteria</taxon>
        <taxon>Pseudomonadati</taxon>
        <taxon>Thermodesulfobacteriota</taxon>
        <taxon>Desulfobacteria</taxon>
        <taxon>Desulfobacterales</taxon>
        <taxon>Desulfolunaceae</taxon>
        <taxon>Desulfoluna</taxon>
    </lineage>
</organism>
<dbReference type="Proteomes" id="UP000198870">
    <property type="component" value="Unassembled WGS sequence"/>
</dbReference>
<evidence type="ECO:0000256" key="1">
    <source>
        <dbReference type="SAM" id="Phobius"/>
    </source>
</evidence>
<dbReference type="InterPro" id="IPR025738">
    <property type="entry name" value="BatD"/>
</dbReference>
<dbReference type="Pfam" id="PF13584">
    <property type="entry name" value="BatD"/>
    <property type="match status" value="3"/>
</dbReference>
<proteinExistence type="predicted"/>
<feature type="transmembrane region" description="Helical" evidence="1">
    <location>
        <begin position="444"/>
        <end position="462"/>
    </location>
</feature>
<evidence type="ECO:0000256" key="2">
    <source>
        <dbReference type="SAM" id="SignalP"/>
    </source>
</evidence>
<reference evidence="3 4" key="1">
    <citation type="submission" date="2016-10" db="EMBL/GenBank/DDBJ databases">
        <authorList>
            <person name="de Groot N.N."/>
        </authorList>
    </citation>
    <scope>NUCLEOTIDE SEQUENCE [LARGE SCALE GENOMIC DNA]</scope>
    <source>
        <strain evidence="3 4">AA1</strain>
    </source>
</reference>
<dbReference type="STRING" id="419481.SAMN05216233_12061"/>
<dbReference type="AlphaFoldDB" id="A0A1G5IK05"/>
<feature type="chain" id="PRO_5011596853" evidence="2">
    <location>
        <begin position="24"/>
        <end position="579"/>
    </location>
</feature>
<dbReference type="RefSeq" id="WP_092213915.1">
    <property type="nucleotide sequence ID" value="NZ_FMUX01000020.1"/>
</dbReference>
<feature type="signal peptide" evidence="2">
    <location>
        <begin position="1"/>
        <end position="23"/>
    </location>
</feature>
<keyword evidence="1" id="KW-0472">Membrane</keyword>
<evidence type="ECO:0000313" key="3">
    <source>
        <dbReference type="EMBL" id="SCY76111.1"/>
    </source>
</evidence>
<dbReference type="PANTHER" id="PTHR40940">
    <property type="entry name" value="PROTEIN BATD-RELATED"/>
    <property type="match status" value="1"/>
</dbReference>
<dbReference type="OrthoDB" id="5409140at2"/>
<keyword evidence="1" id="KW-0812">Transmembrane</keyword>
<accession>A0A1G5IK05</accession>
<dbReference type="PANTHER" id="PTHR40940:SF2">
    <property type="entry name" value="BATD"/>
    <property type="match status" value="1"/>
</dbReference>